<feature type="region of interest" description="Disordered" evidence="20">
    <location>
        <begin position="33"/>
        <end position="55"/>
    </location>
</feature>
<keyword evidence="14" id="KW-0804">Transcription</keyword>
<keyword evidence="12" id="KW-0805">Transcription regulation</keyword>
<dbReference type="GO" id="GO:0031981">
    <property type="term" value="C:nuclear lumen"/>
    <property type="evidence" value="ECO:0007669"/>
    <property type="project" value="UniProtKB-ARBA"/>
</dbReference>
<evidence type="ECO:0000256" key="16">
    <source>
        <dbReference type="ARBA" id="ARBA00047411"/>
    </source>
</evidence>
<dbReference type="PROSITE" id="PS50134">
    <property type="entry name" value="ZF_TAZ"/>
    <property type="match status" value="1"/>
</dbReference>
<dbReference type="InterPro" id="IPR035898">
    <property type="entry name" value="TAZ_dom_sf"/>
</dbReference>
<dbReference type="SMART" id="SM00551">
    <property type="entry name" value="ZnF_TAZ"/>
    <property type="match status" value="1"/>
</dbReference>
<dbReference type="GO" id="GO:0045944">
    <property type="term" value="P:positive regulation of transcription by RNA polymerase II"/>
    <property type="evidence" value="ECO:0007669"/>
    <property type="project" value="TreeGrafter"/>
</dbReference>
<feature type="compositionally biased region" description="Low complexity" evidence="20">
    <location>
        <begin position="386"/>
        <end position="402"/>
    </location>
</feature>
<dbReference type="Pfam" id="PF09030">
    <property type="entry name" value="Creb_binding"/>
    <property type="match status" value="1"/>
</dbReference>
<keyword evidence="4" id="KW-0597">Phosphoprotein</keyword>
<dbReference type="GO" id="GO:0031490">
    <property type="term" value="F:chromatin DNA binding"/>
    <property type="evidence" value="ECO:0007669"/>
    <property type="project" value="TreeGrafter"/>
</dbReference>
<evidence type="ECO:0000256" key="17">
    <source>
        <dbReference type="PROSITE-ProRule" id="PRU00203"/>
    </source>
</evidence>
<dbReference type="SMART" id="SM00291">
    <property type="entry name" value="ZnF_ZZ"/>
    <property type="match status" value="1"/>
</dbReference>
<dbReference type="AlphaFoldDB" id="A0A2I0TCS8"/>
<keyword evidence="7" id="KW-0677">Repeat</keyword>
<proteinExistence type="predicted"/>
<keyword evidence="11" id="KW-0007">Acetylation</keyword>
<dbReference type="InterPro" id="IPR037073">
    <property type="entry name" value="Nuc_rcpt_coact_CREBbp_sf"/>
</dbReference>
<dbReference type="Pfam" id="PF02135">
    <property type="entry name" value="zf-TAZ"/>
    <property type="match status" value="1"/>
</dbReference>
<sequence>MLCWTSSPKYGLLADRYHFCEKCFTEIQGENVTLGDDPSQPQTTISKDQFEKKKNDTLDPEPGLHLFILGIVRYAQQDIFKQATEDRLTSAKELPYFEGDFWPNVLEESIKELEQEEEERKKEESTAASETTEVFFVIHLHAGPVINTLPPIVDPDPLLSCDLMDGRDAFLTLARDKHWEFSSLRRSKWSTLCMLVELHTQGQDRFVYTCNECKHHVETRWHCTVCEDYDLCINCYNTKSHDHKMVKWGLGLDDESNSQGEQQSKSPQESRRLSIQRCIQSLVHACQCRNANCSLPSCQKMKRVVQHTKGCKRKTNGGCPVCKQLIALCCYHAKHCQENKCPVPFCLNIKHKLRQQQIQHRLQQAQLMRRRMATMNTRNVPQQSLPSPTSATPGTPTQQPSTPQTPQPPPQPQPSPVSMSPAGFPSVSRTQPPTTVSTGKPANPVSAPPPPAQPPPAAVEAARQIEREAAQQQQQLYRVNNINNGLPPGRPGLVNPTVGSVNQMQQVSMNVPRPNPVSGPVMSNMQPGQWQSPPMPQQQQMQPGMARPVMPMATPQAVAGPRMQGVQQPPRSIPPNALQDLLRTLKSPSSPQQQQQVLNILKSNPQLMAAFIKQRTAKYVANQPGMQPQAGIQPQPGMQQPQTGMQQPGMHAQAGLQNMNAMQAGVQRPSVPPQQQGIGAMNPQGQAINIMNPGHNPSMANMSPQYREILRRQLLQQQQQQQQQQGGAGMAGGMAGHNQFQQPQGPGGYPQAMQQQRMQQHISIQGGSMGQMAQMGQLNQMGQPGMGADGAPNIQQALQQRILQQQQMKQQIGSPGQPNPMSPQQHMLSGQAQASHLPGQQIATSLSNQVRSPAPVQSPRPQSQPPHSSPSPRIQPQPSPHHVSPQTGSPHPGLAVTMASSMDQGHLGNPEQSAMLPQLNTPNRSALSNELSLVGDTTGDTLEKFVEGL</sequence>
<evidence type="ECO:0000256" key="8">
    <source>
        <dbReference type="ARBA" id="ARBA00022771"/>
    </source>
</evidence>
<dbReference type="PANTHER" id="PTHR13808:SF34">
    <property type="entry name" value="CREB-BINDING PROTEIN"/>
    <property type="match status" value="1"/>
</dbReference>
<dbReference type="InterPro" id="IPR013178">
    <property type="entry name" value="Histone_AcTrfase_Rtt109/CBP"/>
</dbReference>
<comment type="catalytic activity">
    <reaction evidence="16">
        <text>(S)-lactoyl-CoA + L-lysyl-[protein] = N(6)-[(S)-lactoyl]-L-lysyl-[protein] + CoA + H(+)</text>
        <dbReference type="Rhea" id="RHEA:61996"/>
        <dbReference type="Rhea" id="RHEA-COMP:9752"/>
        <dbReference type="Rhea" id="RHEA-COMP:19466"/>
        <dbReference type="ChEBI" id="CHEBI:15378"/>
        <dbReference type="ChEBI" id="CHEBI:29969"/>
        <dbReference type="ChEBI" id="CHEBI:57287"/>
        <dbReference type="ChEBI" id="CHEBI:231527"/>
        <dbReference type="ChEBI" id="CHEBI:231528"/>
    </reaction>
    <physiologicalReaction direction="left-to-right" evidence="16">
        <dbReference type="Rhea" id="RHEA:61997"/>
    </physiologicalReaction>
</comment>
<dbReference type="Gene3D" id="1.20.1020.10">
    <property type="entry name" value="TAZ domain"/>
    <property type="match status" value="1"/>
</dbReference>
<dbReference type="InterPro" id="IPR031162">
    <property type="entry name" value="CBP_P300_HAT"/>
</dbReference>
<feature type="region of interest" description="Disordered" evidence="20">
    <location>
        <begin position="377"/>
        <end position="462"/>
    </location>
</feature>
<evidence type="ECO:0000256" key="9">
    <source>
        <dbReference type="ARBA" id="ARBA00022833"/>
    </source>
</evidence>
<evidence type="ECO:0000259" key="23">
    <source>
        <dbReference type="PROSITE" id="PS51727"/>
    </source>
</evidence>
<dbReference type="CDD" id="cd20910">
    <property type="entry name" value="NCBD_CREBBP-p300_like"/>
    <property type="match status" value="1"/>
</dbReference>
<dbReference type="GO" id="GO:0005667">
    <property type="term" value="C:transcription regulator complex"/>
    <property type="evidence" value="ECO:0007669"/>
    <property type="project" value="TreeGrafter"/>
</dbReference>
<feature type="region of interest" description="Disordered" evidence="20">
    <location>
        <begin position="626"/>
        <end position="649"/>
    </location>
</feature>
<evidence type="ECO:0000259" key="22">
    <source>
        <dbReference type="PROSITE" id="PS50135"/>
    </source>
</evidence>
<feature type="region of interest" description="Disordered" evidence="20">
    <location>
        <begin position="714"/>
        <end position="769"/>
    </location>
</feature>
<keyword evidence="19" id="KW-0175">Coiled coil</keyword>
<dbReference type="SUPFAM" id="SSF57850">
    <property type="entry name" value="RING/U-box"/>
    <property type="match status" value="1"/>
</dbReference>
<keyword evidence="8 18" id="KW-0863">Zinc-finger</keyword>
<dbReference type="SUPFAM" id="SSF57933">
    <property type="entry name" value="TAZ domain"/>
    <property type="match status" value="1"/>
</dbReference>
<dbReference type="PROSITE" id="PS51727">
    <property type="entry name" value="CBP_P300_HAT"/>
    <property type="match status" value="1"/>
</dbReference>
<evidence type="ECO:0000256" key="13">
    <source>
        <dbReference type="ARBA" id="ARBA00023108"/>
    </source>
</evidence>
<dbReference type="InterPro" id="IPR014744">
    <property type="entry name" value="Nuc_rcpt_coact_CREBbp"/>
</dbReference>
<gene>
    <name evidence="24" type="ORF">llap_18120</name>
</gene>
<dbReference type="InterPro" id="IPR010303">
    <property type="entry name" value="RING_CBP-p300"/>
</dbReference>
<dbReference type="InterPro" id="IPR038547">
    <property type="entry name" value="RING_CBP-p300_sf"/>
</dbReference>
<dbReference type="Pfam" id="PF00569">
    <property type="entry name" value="ZZ"/>
    <property type="match status" value="1"/>
</dbReference>
<dbReference type="InterPro" id="IPR000433">
    <property type="entry name" value="Znf_ZZ"/>
</dbReference>
<evidence type="ECO:0000256" key="15">
    <source>
        <dbReference type="ARBA" id="ARBA00023242"/>
    </source>
</evidence>
<dbReference type="PROSITE" id="PS50135">
    <property type="entry name" value="ZF_ZZ_2"/>
    <property type="match status" value="1"/>
</dbReference>
<dbReference type="PROSITE" id="PS01357">
    <property type="entry name" value="ZF_ZZ_1"/>
    <property type="match status" value="1"/>
</dbReference>
<evidence type="ECO:0000256" key="18">
    <source>
        <dbReference type="PROSITE-ProRule" id="PRU00228"/>
    </source>
</evidence>
<evidence type="ECO:0000256" key="12">
    <source>
        <dbReference type="ARBA" id="ARBA00023015"/>
    </source>
</evidence>
<evidence type="ECO:0000259" key="21">
    <source>
        <dbReference type="PROSITE" id="PS50134"/>
    </source>
</evidence>
<feature type="coiled-coil region" evidence="19">
    <location>
        <begin position="106"/>
        <end position="133"/>
    </location>
</feature>
<dbReference type="CDD" id="cd15802">
    <property type="entry name" value="RING_CBP-p300"/>
    <property type="match status" value="1"/>
</dbReference>
<dbReference type="Gene3D" id="3.30.60.90">
    <property type="match status" value="1"/>
</dbReference>
<evidence type="ECO:0000256" key="5">
    <source>
        <dbReference type="ARBA" id="ARBA00022679"/>
    </source>
</evidence>
<feature type="compositionally biased region" description="Low complexity" evidence="20">
    <location>
        <begin position="801"/>
        <end position="812"/>
    </location>
</feature>
<dbReference type="Gene3D" id="2.10.110.40">
    <property type="match status" value="1"/>
</dbReference>
<keyword evidence="3" id="KW-1017">Isopeptide bond</keyword>
<evidence type="ECO:0000256" key="4">
    <source>
        <dbReference type="ARBA" id="ARBA00022553"/>
    </source>
</evidence>
<feature type="compositionally biased region" description="Pro residues" evidence="20">
    <location>
        <begin position="856"/>
        <end position="879"/>
    </location>
</feature>
<dbReference type="Proteomes" id="UP000233556">
    <property type="component" value="Unassembled WGS sequence"/>
</dbReference>
<evidence type="ECO:0000256" key="7">
    <source>
        <dbReference type="ARBA" id="ARBA00022737"/>
    </source>
</evidence>
<dbReference type="GO" id="GO:0008270">
    <property type="term" value="F:zinc ion binding"/>
    <property type="evidence" value="ECO:0007669"/>
    <property type="project" value="UniProtKB-KW"/>
</dbReference>
<comment type="subcellular location">
    <subcellularLocation>
        <location evidence="1">Nucleus</location>
    </subcellularLocation>
</comment>
<evidence type="ECO:0000256" key="10">
    <source>
        <dbReference type="ARBA" id="ARBA00022843"/>
    </source>
</evidence>
<dbReference type="InterPro" id="IPR009110">
    <property type="entry name" value="Nuc_rcpt_coact"/>
</dbReference>
<keyword evidence="5" id="KW-0808">Transferase</keyword>
<feature type="compositionally biased region" description="Low complexity" evidence="20">
    <location>
        <begin position="714"/>
        <end position="725"/>
    </location>
</feature>
<evidence type="ECO:0000313" key="24">
    <source>
        <dbReference type="EMBL" id="PKU31576.1"/>
    </source>
</evidence>
<dbReference type="GO" id="GO:0003713">
    <property type="term" value="F:transcription coactivator activity"/>
    <property type="evidence" value="ECO:0007669"/>
    <property type="project" value="InterPro"/>
</dbReference>
<dbReference type="PANTHER" id="PTHR13808">
    <property type="entry name" value="CBP/P300-RELATED"/>
    <property type="match status" value="1"/>
</dbReference>
<feature type="domain" description="CBP/p300-type HAT" evidence="23">
    <location>
        <begin position="1"/>
        <end position="203"/>
    </location>
</feature>
<dbReference type="EC" id="2.3.1.48" evidence="2"/>
<dbReference type="SUPFAM" id="SSF69125">
    <property type="entry name" value="Nuclear receptor coactivator interlocking domain"/>
    <property type="match status" value="1"/>
</dbReference>
<reference evidence="25" key="1">
    <citation type="submission" date="2017-11" db="EMBL/GenBank/DDBJ databases">
        <authorList>
            <person name="Lima N.C."/>
            <person name="Parody-Merino A.M."/>
            <person name="Battley P.F."/>
            <person name="Fidler A.E."/>
            <person name="Prosdocimi F."/>
        </authorList>
    </citation>
    <scope>NUCLEOTIDE SEQUENCE [LARGE SCALE GENOMIC DNA]</scope>
</reference>
<evidence type="ECO:0000313" key="25">
    <source>
        <dbReference type="Proteomes" id="UP000233556"/>
    </source>
</evidence>
<keyword evidence="6 17" id="KW-0479">Metal-binding</keyword>
<dbReference type="OrthoDB" id="9397707at2759"/>
<evidence type="ECO:0000256" key="3">
    <source>
        <dbReference type="ARBA" id="ARBA00022499"/>
    </source>
</evidence>
<name>A0A2I0TCS8_LIMLA</name>
<feature type="compositionally biased region" description="Polar residues" evidence="20">
    <location>
        <begin position="822"/>
        <end position="834"/>
    </location>
</feature>
<dbReference type="CDD" id="cd02337">
    <property type="entry name" value="ZZ_CBP"/>
    <property type="match status" value="1"/>
</dbReference>
<dbReference type="Pfam" id="PF08214">
    <property type="entry name" value="HAT_KAT11"/>
    <property type="match status" value="1"/>
</dbReference>
<accession>A0A2I0TCS8</accession>
<dbReference type="Gene3D" id="1.10.1630.10">
    <property type="entry name" value="Nuclear receptor coactivator, CREB-bp-like, interlocking domain"/>
    <property type="match status" value="1"/>
</dbReference>
<evidence type="ECO:0000256" key="20">
    <source>
        <dbReference type="SAM" id="MobiDB-lite"/>
    </source>
</evidence>
<evidence type="ECO:0000256" key="14">
    <source>
        <dbReference type="ARBA" id="ARBA00023163"/>
    </source>
</evidence>
<feature type="domain" description="ZZ-type" evidence="22">
    <location>
        <begin position="205"/>
        <end position="253"/>
    </location>
</feature>
<feature type="region of interest" description="Disordered" evidence="20">
    <location>
        <begin position="801"/>
        <end position="836"/>
    </location>
</feature>
<keyword evidence="15" id="KW-0539">Nucleus</keyword>
<evidence type="ECO:0000256" key="2">
    <source>
        <dbReference type="ARBA" id="ARBA00013184"/>
    </source>
</evidence>
<reference evidence="25" key="2">
    <citation type="submission" date="2017-12" db="EMBL/GenBank/DDBJ databases">
        <title>Genome sequence of the Bar-tailed Godwit (Limosa lapponica baueri).</title>
        <authorList>
            <person name="Lima N.C.B."/>
            <person name="Parody-Merino A.M."/>
            <person name="Battley P.F."/>
            <person name="Fidler A.E."/>
            <person name="Prosdocimi F."/>
        </authorList>
    </citation>
    <scope>NUCLEOTIDE SEQUENCE [LARGE SCALE GENOMIC DNA]</scope>
</reference>
<dbReference type="GO" id="GO:0004402">
    <property type="term" value="F:histone acetyltransferase activity"/>
    <property type="evidence" value="ECO:0007669"/>
    <property type="project" value="InterPro"/>
</dbReference>
<keyword evidence="10" id="KW-0832">Ubl conjugation</keyword>
<organism evidence="24 25">
    <name type="scientific">Limosa lapponica baueri</name>
    <dbReference type="NCBI Taxonomy" id="1758121"/>
    <lineage>
        <taxon>Eukaryota</taxon>
        <taxon>Metazoa</taxon>
        <taxon>Chordata</taxon>
        <taxon>Craniata</taxon>
        <taxon>Vertebrata</taxon>
        <taxon>Euteleostomi</taxon>
        <taxon>Archelosauria</taxon>
        <taxon>Archosauria</taxon>
        <taxon>Dinosauria</taxon>
        <taxon>Saurischia</taxon>
        <taxon>Theropoda</taxon>
        <taxon>Coelurosauria</taxon>
        <taxon>Aves</taxon>
        <taxon>Neognathae</taxon>
        <taxon>Neoaves</taxon>
        <taxon>Charadriiformes</taxon>
        <taxon>Scolopacidae</taxon>
        <taxon>Limosa</taxon>
    </lineage>
</organism>
<dbReference type="FunFam" id="1.20.1020.10:FF:000001">
    <property type="entry name" value="E1A binding protein p300"/>
    <property type="match status" value="1"/>
</dbReference>
<feature type="compositionally biased region" description="Pro residues" evidence="20">
    <location>
        <begin position="403"/>
        <end position="415"/>
    </location>
</feature>
<dbReference type="InterPro" id="IPR043145">
    <property type="entry name" value="Znf_ZZ_sf"/>
</dbReference>
<feature type="compositionally biased region" description="Pro residues" evidence="20">
    <location>
        <begin position="446"/>
        <end position="457"/>
    </location>
</feature>
<keyword evidence="9 17" id="KW-0862">Zinc</keyword>
<dbReference type="GO" id="GO:0048511">
    <property type="term" value="P:rhythmic process"/>
    <property type="evidence" value="ECO:0007669"/>
    <property type="project" value="UniProtKB-KW"/>
</dbReference>
<feature type="region of interest" description="Disordered" evidence="20">
    <location>
        <begin position="848"/>
        <end position="923"/>
    </location>
</feature>
<keyword evidence="13" id="KW-0090">Biological rhythms</keyword>
<dbReference type="EMBL" id="KZ512579">
    <property type="protein sequence ID" value="PKU31576.1"/>
    <property type="molecule type" value="Genomic_DNA"/>
</dbReference>
<dbReference type="InterPro" id="IPR000197">
    <property type="entry name" value="Znf_TAZ"/>
</dbReference>
<feature type="compositionally biased region" description="Gly residues" evidence="20">
    <location>
        <begin position="726"/>
        <end position="735"/>
    </location>
</feature>
<evidence type="ECO:0000256" key="19">
    <source>
        <dbReference type="SAM" id="Coils"/>
    </source>
</evidence>
<evidence type="ECO:0000256" key="11">
    <source>
        <dbReference type="ARBA" id="ARBA00022990"/>
    </source>
</evidence>
<evidence type="ECO:0000256" key="6">
    <source>
        <dbReference type="ARBA" id="ARBA00022723"/>
    </source>
</evidence>
<feature type="compositionally biased region" description="Low complexity" evidence="20">
    <location>
        <begin position="739"/>
        <end position="760"/>
    </location>
</feature>
<feature type="domain" description="TAZ-type" evidence="21">
    <location>
        <begin position="268"/>
        <end position="349"/>
    </location>
</feature>
<keyword evidence="25" id="KW-1185">Reference proteome</keyword>
<evidence type="ECO:0000256" key="1">
    <source>
        <dbReference type="ARBA" id="ARBA00004123"/>
    </source>
</evidence>
<feature type="zinc finger region" description="TAZ-type" evidence="17">
    <location>
        <begin position="268"/>
        <end position="349"/>
    </location>
</feature>
<dbReference type="FunFam" id="3.30.60.90:FF:000003">
    <property type="entry name" value="E1A binding protein p300"/>
    <property type="match status" value="1"/>
</dbReference>
<dbReference type="GO" id="GO:0000123">
    <property type="term" value="C:histone acetyltransferase complex"/>
    <property type="evidence" value="ECO:0007669"/>
    <property type="project" value="InterPro"/>
</dbReference>
<protein>
    <recommendedName>
        <fullName evidence="2">histone acetyltransferase</fullName>
        <ecNumber evidence="2">2.3.1.48</ecNumber>
    </recommendedName>
</protein>
<feature type="compositionally biased region" description="Polar residues" evidence="20">
    <location>
        <begin position="427"/>
        <end position="440"/>
    </location>
</feature>